<dbReference type="InterPro" id="IPR036291">
    <property type="entry name" value="NAD(P)-bd_dom_sf"/>
</dbReference>
<accession>A0AAE3XHW9</accession>
<protein>
    <submittedName>
        <fullName evidence="4">Uncharacterized protein YbjT (DUF2867 family)</fullName>
    </submittedName>
</protein>
<feature type="domain" description="NmrA-like" evidence="3">
    <location>
        <begin position="2"/>
        <end position="257"/>
    </location>
</feature>
<evidence type="ECO:0000313" key="4">
    <source>
        <dbReference type="EMBL" id="MDR6238011.1"/>
    </source>
</evidence>
<dbReference type="PANTHER" id="PTHR42748:SF7">
    <property type="entry name" value="NMRA LIKE REDOX SENSOR 1-RELATED"/>
    <property type="match status" value="1"/>
</dbReference>
<proteinExistence type="inferred from homology"/>
<sequence length="295" mass="32750">MKKILVINANGFQGKAIAQESLKAGYEVRGLVRNLPEEKLEGLEYVIGDLNDEESLSSAFQGIDGVVLQFPMAFDENVLSKYVDNIVKAANKSEVSHIVYNSGSIVLNEQEIYGLRNTAQMIESLLREANLPITFLHPRVYLDNLAAPWSVPMMFAQGILVYPIPGNLPISWISHIDLGRFVVAAFGKPELIGESIEIGGPSITGNEIAEVISEVIGQPVNYIAASPDDFEANISPMFGERLAKGISNIYRHLEANPSTYDFDAKEYEKLGVKPMEFKQWAQNVPWKMLNEIFSK</sequence>
<dbReference type="EMBL" id="JAVDQD010000001">
    <property type="protein sequence ID" value="MDR6238011.1"/>
    <property type="molecule type" value="Genomic_DNA"/>
</dbReference>
<evidence type="ECO:0000259" key="3">
    <source>
        <dbReference type="Pfam" id="PF05368"/>
    </source>
</evidence>
<name>A0AAE3XHW9_9BACT</name>
<keyword evidence="2" id="KW-0521">NADP</keyword>
<dbReference type="Pfam" id="PF05368">
    <property type="entry name" value="NmrA"/>
    <property type="match status" value="1"/>
</dbReference>
<dbReference type="AlphaFoldDB" id="A0AAE3XHW9"/>
<dbReference type="RefSeq" id="WP_309937482.1">
    <property type="nucleotide sequence ID" value="NZ_AP025305.1"/>
</dbReference>
<dbReference type="InterPro" id="IPR051164">
    <property type="entry name" value="NmrA-like_oxidored"/>
</dbReference>
<evidence type="ECO:0000256" key="1">
    <source>
        <dbReference type="ARBA" id="ARBA00006328"/>
    </source>
</evidence>
<dbReference type="SUPFAM" id="SSF51735">
    <property type="entry name" value="NAD(P)-binding Rossmann-fold domains"/>
    <property type="match status" value="1"/>
</dbReference>
<dbReference type="Proteomes" id="UP001185092">
    <property type="component" value="Unassembled WGS sequence"/>
</dbReference>
<dbReference type="Gene3D" id="3.40.50.720">
    <property type="entry name" value="NAD(P)-binding Rossmann-like Domain"/>
    <property type="match status" value="1"/>
</dbReference>
<comment type="caution">
    <text evidence="4">The sequence shown here is derived from an EMBL/GenBank/DDBJ whole genome shotgun (WGS) entry which is preliminary data.</text>
</comment>
<dbReference type="PANTHER" id="PTHR42748">
    <property type="entry name" value="NITROGEN METABOLITE REPRESSION PROTEIN NMRA FAMILY MEMBER"/>
    <property type="match status" value="1"/>
</dbReference>
<dbReference type="InterPro" id="IPR008030">
    <property type="entry name" value="NmrA-like"/>
</dbReference>
<gene>
    <name evidence="4" type="ORF">HNQ88_000987</name>
</gene>
<evidence type="ECO:0000256" key="2">
    <source>
        <dbReference type="ARBA" id="ARBA00022857"/>
    </source>
</evidence>
<keyword evidence="5" id="KW-1185">Reference proteome</keyword>
<organism evidence="4 5">
    <name type="scientific">Aureibacter tunicatorum</name>
    <dbReference type="NCBI Taxonomy" id="866807"/>
    <lineage>
        <taxon>Bacteria</taxon>
        <taxon>Pseudomonadati</taxon>
        <taxon>Bacteroidota</taxon>
        <taxon>Cytophagia</taxon>
        <taxon>Cytophagales</taxon>
        <taxon>Persicobacteraceae</taxon>
        <taxon>Aureibacter</taxon>
    </lineage>
</organism>
<reference evidence="4" key="1">
    <citation type="submission" date="2023-07" db="EMBL/GenBank/DDBJ databases">
        <title>Genomic Encyclopedia of Type Strains, Phase IV (KMG-IV): sequencing the most valuable type-strain genomes for metagenomic binning, comparative biology and taxonomic classification.</title>
        <authorList>
            <person name="Goeker M."/>
        </authorList>
    </citation>
    <scope>NUCLEOTIDE SEQUENCE</scope>
    <source>
        <strain evidence="4">DSM 26174</strain>
    </source>
</reference>
<comment type="similarity">
    <text evidence="1">Belongs to the NmrA-type oxidoreductase family.</text>
</comment>
<evidence type="ECO:0000313" key="5">
    <source>
        <dbReference type="Proteomes" id="UP001185092"/>
    </source>
</evidence>